<dbReference type="AlphaFoldDB" id="A0A3Q7IJL3"/>
<proteinExistence type="predicted"/>
<dbReference type="Proteomes" id="UP000004994">
    <property type="component" value="Chromosome 10"/>
</dbReference>
<organism evidence="1">
    <name type="scientific">Solanum lycopersicum</name>
    <name type="common">Tomato</name>
    <name type="synonym">Lycopersicon esculentum</name>
    <dbReference type="NCBI Taxonomy" id="4081"/>
    <lineage>
        <taxon>Eukaryota</taxon>
        <taxon>Viridiplantae</taxon>
        <taxon>Streptophyta</taxon>
        <taxon>Embryophyta</taxon>
        <taxon>Tracheophyta</taxon>
        <taxon>Spermatophyta</taxon>
        <taxon>Magnoliopsida</taxon>
        <taxon>eudicotyledons</taxon>
        <taxon>Gunneridae</taxon>
        <taxon>Pentapetalae</taxon>
        <taxon>asterids</taxon>
        <taxon>lamiids</taxon>
        <taxon>Solanales</taxon>
        <taxon>Solanaceae</taxon>
        <taxon>Solanoideae</taxon>
        <taxon>Solaneae</taxon>
        <taxon>Solanum</taxon>
        <taxon>Solanum subgen. Lycopersicon</taxon>
    </lineage>
</organism>
<dbReference type="Gramene" id="Solyc10g076537.1.1">
    <property type="protein sequence ID" value="Solyc10g076537.1.1"/>
    <property type="gene ID" value="Solyc10g076537.1"/>
</dbReference>
<accession>A0A3Q7IJL3</accession>
<protein>
    <submittedName>
        <fullName evidence="1">Uncharacterized protein</fullName>
    </submittedName>
</protein>
<evidence type="ECO:0000313" key="1">
    <source>
        <dbReference type="EnsemblPlants" id="Solyc10g076537.1.1"/>
    </source>
</evidence>
<reference evidence="1" key="2">
    <citation type="submission" date="2019-01" db="UniProtKB">
        <authorList>
            <consortium name="EnsemblPlants"/>
        </authorList>
    </citation>
    <scope>IDENTIFICATION</scope>
    <source>
        <strain evidence="1">cv. Heinz 1706</strain>
    </source>
</reference>
<dbReference type="EnsemblPlants" id="Solyc10g076537.1.1">
    <property type="protein sequence ID" value="Solyc10g076537.1.1"/>
    <property type="gene ID" value="Solyc10g076537.1"/>
</dbReference>
<name>A0A3Q7IJL3_SOLLC</name>
<evidence type="ECO:0000313" key="2">
    <source>
        <dbReference type="Proteomes" id="UP000004994"/>
    </source>
</evidence>
<reference evidence="1" key="1">
    <citation type="journal article" date="2012" name="Nature">
        <title>The tomato genome sequence provides insights into fleshy fruit evolution.</title>
        <authorList>
            <consortium name="Tomato Genome Consortium"/>
        </authorList>
    </citation>
    <scope>NUCLEOTIDE SEQUENCE [LARGE SCALE GENOMIC DNA]</scope>
    <source>
        <strain evidence="1">cv. Heinz 1706</strain>
    </source>
</reference>
<sequence length="78" mass="8996">MALHCLFHVECSIRDKQIPKVKSFETNCAYIVYKTNPRVPNGFLTLLDASIRRKEITLSNTINQELMFNPLQGQLTEI</sequence>
<dbReference type="InParanoid" id="A0A3Q7IJL3"/>
<keyword evidence="2" id="KW-1185">Reference proteome</keyword>